<gene>
    <name evidence="1" type="ORF">TWF694_004801</name>
</gene>
<protein>
    <submittedName>
        <fullName evidence="1">Uncharacterized protein</fullName>
    </submittedName>
</protein>
<dbReference type="Proteomes" id="UP001365542">
    <property type="component" value="Unassembled WGS sequence"/>
</dbReference>
<reference evidence="1 2" key="1">
    <citation type="submission" date="2019-10" db="EMBL/GenBank/DDBJ databases">
        <authorList>
            <person name="Palmer J.M."/>
        </authorList>
    </citation>
    <scope>NUCLEOTIDE SEQUENCE [LARGE SCALE GENOMIC DNA]</scope>
    <source>
        <strain evidence="1 2">TWF694</strain>
    </source>
</reference>
<organism evidence="1 2">
    <name type="scientific">Orbilia ellipsospora</name>
    <dbReference type="NCBI Taxonomy" id="2528407"/>
    <lineage>
        <taxon>Eukaryota</taxon>
        <taxon>Fungi</taxon>
        <taxon>Dikarya</taxon>
        <taxon>Ascomycota</taxon>
        <taxon>Pezizomycotina</taxon>
        <taxon>Orbiliomycetes</taxon>
        <taxon>Orbiliales</taxon>
        <taxon>Orbiliaceae</taxon>
        <taxon>Orbilia</taxon>
    </lineage>
</organism>
<evidence type="ECO:0000313" key="2">
    <source>
        <dbReference type="Proteomes" id="UP001365542"/>
    </source>
</evidence>
<name>A0AAV9WYS3_9PEZI</name>
<dbReference type="EMBL" id="JAVHJO010000015">
    <property type="protein sequence ID" value="KAK6527823.1"/>
    <property type="molecule type" value="Genomic_DNA"/>
</dbReference>
<proteinExistence type="predicted"/>
<evidence type="ECO:0000313" key="1">
    <source>
        <dbReference type="EMBL" id="KAK6527823.1"/>
    </source>
</evidence>
<dbReference type="AlphaFoldDB" id="A0AAV9WYS3"/>
<accession>A0AAV9WYS3</accession>
<comment type="caution">
    <text evidence="1">The sequence shown here is derived from an EMBL/GenBank/DDBJ whole genome shotgun (WGS) entry which is preliminary data.</text>
</comment>
<keyword evidence="2" id="KW-1185">Reference proteome</keyword>
<sequence>MGLSPSGGDFEGDGFLGSGVLRFEDSRSSTDGVFDTITKSAKRNSIDISFFLGPLFLL</sequence>